<comment type="subcellular location">
    <subcellularLocation>
        <location evidence="2">Cell membrane</location>
    </subcellularLocation>
    <subcellularLocation>
        <location evidence="1">Membrane</location>
        <topology evidence="1">Multi-pass membrane protein</topology>
    </subcellularLocation>
</comment>
<proteinExistence type="predicted"/>
<keyword evidence="5 11" id="KW-0812">Transmembrane</keyword>
<dbReference type="InterPro" id="IPR038050">
    <property type="entry name" value="Neuro_actylchol_rec"/>
</dbReference>
<dbReference type="HOGENOM" id="CLU_010920_1_1_1"/>
<dbReference type="Proteomes" id="UP000030742">
    <property type="component" value="Unassembled WGS sequence"/>
</dbReference>
<evidence type="ECO:0000256" key="10">
    <source>
        <dbReference type="ARBA" id="ARBA00023303"/>
    </source>
</evidence>
<evidence type="ECO:0000313" key="14">
    <source>
        <dbReference type="EMBL" id="ENN81203.1"/>
    </source>
</evidence>
<evidence type="ECO:0000256" key="4">
    <source>
        <dbReference type="ARBA" id="ARBA00022475"/>
    </source>
</evidence>
<dbReference type="GO" id="GO:0005254">
    <property type="term" value="F:chloride channel activity"/>
    <property type="evidence" value="ECO:0007669"/>
    <property type="project" value="UniProtKB-ARBA"/>
</dbReference>
<protein>
    <recommendedName>
        <fullName evidence="17">Neurotransmitter-gated ion-channel transmembrane domain-containing protein</fullName>
    </recommendedName>
</protein>
<dbReference type="STRING" id="77166.N6TT21"/>
<dbReference type="OrthoDB" id="407674at2759"/>
<dbReference type="AlphaFoldDB" id="N6TT21"/>
<evidence type="ECO:0000256" key="2">
    <source>
        <dbReference type="ARBA" id="ARBA00004236"/>
    </source>
</evidence>
<dbReference type="SUPFAM" id="SSF90112">
    <property type="entry name" value="Neurotransmitter-gated ion-channel transmembrane pore"/>
    <property type="match status" value="1"/>
</dbReference>
<dbReference type="Gene3D" id="2.70.170.10">
    <property type="entry name" value="Neurotransmitter-gated ion-channel ligand-binding domain"/>
    <property type="match status" value="1"/>
</dbReference>
<dbReference type="InterPro" id="IPR006201">
    <property type="entry name" value="Neur_channel"/>
</dbReference>
<feature type="transmembrane region" description="Helical" evidence="11">
    <location>
        <begin position="223"/>
        <end position="245"/>
    </location>
</feature>
<dbReference type="OMA" id="CEPRTTH"/>
<dbReference type="CDD" id="cd19049">
    <property type="entry name" value="LGIC_TM_anion"/>
    <property type="match status" value="1"/>
</dbReference>
<dbReference type="Pfam" id="PF02932">
    <property type="entry name" value="Neur_chan_memb"/>
    <property type="match status" value="1"/>
</dbReference>
<dbReference type="GO" id="GO:0099095">
    <property type="term" value="F:ligand-gated monoatomic anion channel activity"/>
    <property type="evidence" value="ECO:0007669"/>
    <property type="project" value="UniProtKB-ARBA"/>
</dbReference>
<evidence type="ECO:0000256" key="8">
    <source>
        <dbReference type="ARBA" id="ARBA00023065"/>
    </source>
</evidence>
<dbReference type="PRINTS" id="PR00253">
    <property type="entry name" value="GABAARECEPTR"/>
</dbReference>
<keyword evidence="7 11" id="KW-1133">Transmembrane helix</keyword>
<evidence type="ECO:0000259" key="13">
    <source>
        <dbReference type="Pfam" id="PF02932"/>
    </source>
</evidence>
<organism evidence="14">
    <name type="scientific">Dendroctonus ponderosae</name>
    <name type="common">Mountain pine beetle</name>
    <dbReference type="NCBI Taxonomy" id="77166"/>
    <lineage>
        <taxon>Eukaryota</taxon>
        <taxon>Metazoa</taxon>
        <taxon>Ecdysozoa</taxon>
        <taxon>Arthropoda</taxon>
        <taxon>Hexapoda</taxon>
        <taxon>Insecta</taxon>
        <taxon>Pterygota</taxon>
        <taxon>Neoptera</taxon>
        <taxon>Endopterygota</taxon>
        <taxon>Coleoptera</taxon>
        <taxon>Polyphaga</taxon>
        <taxon>Cucujiformia</taxon>
        <taxon>Curculionidae</taxon>
        <taxon>Scolytinae</taxon>
        <taxon>Dendroctonus</taxon>
    </lineage>
</organism>
<evidence type="ECO:0000256" key="3">
    <source>
        <dbReference type="ARBA" id="ARBA00022448"/>
    </source>
</evidence>
<evidence type="ECO:0000256" key="11">
    <source>
        <dbReference type="SAM" id="Phobius"/>
    </source>
</evidence>
<evidence type="ECO:0000259" key="12">
    <source>
        <dbReference type="Pfam" id="PF02931"/>
    </source>
</evidence>
<dbReference type="EMBL" id="KB631669">
    <property type="protein sequence ID" value="ERL85171.1"/>
    <property type="molecule type" value="Genomic_DNA"/>
</dbReference>
<keyword evidence="6" id="KW-0732">Signal</keyword>
<evidence type="ECO:0008006" key="17">
    <source>
        <dbReference type="Google" id="ProtNLM"/>
    </source>
</evidence>
<keyword evidence="3" id="KW-0813">Transport</keyword>
<keyword evidence="8" id="KW-0406">Ion transport</keyword>
<dbReference type="PANTHER" id="PTHR18945">
    <property type="entry name" value="NEUROTRANSMITTER GATED ION CHANNEL"/>
    <property type="match status" value="1"/>
</dbReference>
<dbReference type="InterPro" id="IPR006029">
    <property type="entry name" value="Neurotrans-gated_channel_TM"/>
</dbReference>
<keyword evidence="10" id="KW-0407">Ion channel</keyword>
<dbReference type="GO" id="GO:0004888">
    <property type="term" value="F:transmembrane signaling receptor activity"/>
    <property type="evidence" value="ECO:0007669"/>
    <property type="project" value="InterPro"/>
</dbReference>
<accession>N6TT21</accession>
<keyword evidence="9 11" id="KW-0472">Membrane</keyword>
<keyword evidence="4" id="KW-1003">Cell membrane</keyword>
<dbReference type="Gene3D" id="1.20.58.390">
    <property type="entry name" value="Neurotransmitter-gated ion-channel transmembrane domain"/>
    <property type="match status" value="1"/>
</dbReference>
<evidence type="ECO:0000256" key="6">
    <source>
        <dbReference type="ARBA" id="ARBA00022729"/>
    </source>
</evidence>
<reference evidence="14 16" key="1">
    <citation type="journal article" date="2013" name="Genome Biol.">
        <title>Draft genome of the mountain pine beetle, Dendroctonus ponderosae Hopkins, a major forest pest.</title>
        <authorList>
            <person name="Keeling C.I."/>
            <person name="Yuen M.M."/>
            <person name="Liao N.Y."/>
            <person name="Docking T.R."/>
            <person name="Chan S.K."/>
            <person name="Taylor G.A."/>
            <person name="Palmquist D.L."/>
            <person name="Jackman S.D."/>
            <person name="Nguyen A."/>
            <person name="Li M."/>
            <person name="Henderson H."/>
            <person name="Janes J.K."/>
            <person name="Zhao Y."/>
            <person name="Pandoh P."/>
            <person name="Moore R."/>
            <person name="Sperling F.A."/>
            <person name="Huber D.P."/>
            <person name="Birol I."/>
            <person name="Jones S.J."/>
            <person name="Bohlmann J."/>
        </authorList>
    </citation>
    <scope>NUCLEOTIDE SEQUENCE</scope>
</reference>
<evidence type="ECO:0000256" key="5">
    <source>
        <dbReference type="ARBA" id="ARBA00022692"/>
    </source>
</evidence>
<evidence type="ECO:0000313" key="16">
    <source>
        <dbReference type="Proteomes" id="UP000030742"/>
    </source>
</evidence>
<evidence type="ECO:0000256" key="7">
    <source>
        <dbReference type="ARBA" id="ARBA00022989"/>
    </source>
</evidence>
<evidence type="ECO:0000313" key="15">
    <source>
        <dbReference type="EMBL" id="ERL85171.1"/>
    </source>
</evidence>
<dbReference type="InterPro" id="IPR036719">
    <property type="entry name" value="Neuro-gated_channel_TM_sf"/>
</dbReference>
<sequence>MSSHNSDHSNNKMRDYAEETSLSLRDILPLRPKHYDKNRAPKYHGQPTIVYFHVTVLSLDSINEESMTYVTDIFLAQSWRDPRLRLPENMSEEYRILDVEWLHMSHTDHDLVFIWNMTDPLVVNPEIELPQLDISNNYTTDCTIEYSTAVVFNLRRRLGYHLFHTYIPSALIVVMSWISFWIKPEAIPARVTLGVTSLLTLATQNTQSQQSLPPVSYVKAIDVWMSSCSVFVFMSLMEFAVVNNYMGPVATKAMKGYSDEDINSDLNDYRGMERPRYSTVSAPQYPTFCNGRSIALCIDQFSRFFFPFSFFILNIAYWSTFL</sequence>
<evidence type="ECO:0000256" key="9">
    <source>
        <dbReference type="ARBA" id="ARBA00023136"/>
    </source>
</evidence>
<feature type="domain" description="Neurotransmitter-gated ion-channel transmembrane" evidence="13">
    <location>
        <begin position="165"/>
        <end position="279"/>
    </location>
</feature>
<feature type="non-terminal residue" evidence="14">
    <location>
        <position position="1"/>
    </location>
</feature>
<dbReference type="GO" id="GO:0005886">
    <property type="term" value="C:plasma membrane"/>
    <property type="evidence" value="ECO:0007669"/>
    <property type="project" value="UniProtKB-SubCell"/>
</dbReference>
<evidence type="ECO:0000256" key="1">
    <source>
        <dbReference type="ARBA" id="ARBA00004141"/>
    </source>
</evidence>
<gene>
    <name evidence="15" type="ORF">D910_02593</name>
    <name evidence="14" type="ORF">YQE_02393</name>
</gene>
<feature type="transmembrane region" description="Helical" evidence="11">
    <location>
        <begin position="162"/>
        <end position="182"/>
    </location>
</feature>
<dbReference type="InterPro" id="IPR036734">
    <property type="entry name" value="Neur_chan_lig-bd_sf"/>
</dbReference>
<dbReference type="Pfam" id="PF02931">
    <property type="entry name" value="Neur_chan_LBD"/>
    <property type="match status" value="1"/>
</dbReference>
<dbReference type="InterPro" id="IPR006028">
    <property type="entry name" value="GABAA/Glycine_rcpt"/>
</dbReference>
<name>N6TT21_DENPD</name>
<dbReference type="GO" id="GO:0005230">
    <property type="term" value="F:extracellular ligand-gated monoatomic ion channel activity"/>
    <property type="evidence" value="ECO:0007669"/>
    <property type="project" value="InterPro"/>
</dbReference>
<dbReference type="InterPro" id="IPR006202">
    <property type="entry name" value="Neur_chan_lig-bd"/>
</dbReference>
<dbReference type="SUPFAM" id="SSF63712">
    <property type="entry name" value="Nicotinic receptor ligand binding domain-like"/>
    <property type="match status" value="1"/>
</dbReference>
<feature type="domain" description="Neurotransmitter-gated ion-channel ligand-binding" evidence="12">
    <location>
        <begin position="33"/>
        <end position="96"/>
    </location>
</feature>
<feature type="transmembrane region" description="Helical" evidence="11">
    <location>
        <begin position="301"/>
        <end position="319"/>
    </location>
</feature>
<dbReference type="EMBL" id="KB740167">
    <property type="protein sequence ID" value="ENN81203.1"/>
    <property type="molecule type" value="Genomic_DNA"/>
</dbReference>